<feature type="compositionally biased region" description="Low complexity" evidence="3">
    <location>
        <begin position="354"/>
        <end position="367"/>
    </location>
</feature>
<keyword evidence="4" id="KW-0472">Membrane</keyword>
<feature type="compositionally biased region" description="Basic and acidic residues" evidence="3">
    <location>
        <begin position="29"/>
        <end position="39"/>
    </location>
</feature>
<dbReference type="CDD" id="cd05827">
    <property type="entry name" value="Sortase_C"/>
    <property type="match status" value="1"/>
</dbReference>
<evidence type="ECO:0000256" key="4">
    <source>
        <dbReference type="SAM" id="Phobius"/>
    </source>
</evidence>
<dbReference type="NCBIfam" id="TIGR01076">
    <property type="entry name" value="sortase_fam"/>
    <property type="match status" value="1"/>
</dbReference>
<dbReference type="InterPro" id="IPR042002">
    <property type="entry name" value="Sortase_C"/>
</dbReference>
<protein>
    <recommendedName>
        <fullName evidence="7">Sortase</fullName>
    </recommendedName>
</protein>
<evidence type="ECO:0000313" key="6">
    <source>
        <dbReference type="Proteomes" id="UP000065220"/>
    </source>
</evidence>
<feature type="compositionally biased region" description="Gly residues" evidence="3">
    <location>
        <begin position="19"/>
        <end position="28"/>
    </location>
</feature>
<dbReference type="Pfam" id="PF04203">
    <property type="entry name" value="Sortase"/>
    <property type="match status" value="1"/>
</dbReference>
<evidence type="ECO:0000256" key="3">
    <source>
        <dbReference type="SAM" id="MobiDB-lite"/>
    </source>
</evidence>
<feature type="region of interest" description="Disordered" evidence="3">
    <location>
        <begin position="1"/>
        <end position="49"/>
    </location>
</feature>
<dbReference type="RefSeq" id="WP_067941551.1">
    <property type="nucleotide sequence ID" value="NZ_CP014228.1"/>
</dbReference>
<dbReference type="Gene3D" id="2.40.260.10">
    <property type="entry name" value="Sortase"/>
    <property type="match status" value="1"/>
</dbReference>
<feature type="active site" description="Acyl-thioester intermediate" evidence="2">
    <location>
        <position position="261"/>
    </location>
</feature>
<organism evidence="5 6">
    <name type="scientific">Actinomyces radicidentis</name>
    <dbReference type="NCBI Taxonomy" id="111015"/>
    <lineage>
        <taxon>Bacteria</taxon>
        <taxon>Bacillati</taxon>
        <taxon>Actinomycetota</taxon>
        <taxon>Actinomycetes</taxon>
        <taxon>Actinomycetales</taxon>
        <taxon>Actinomycetaceae</taxon>
        <taxon>Actinomyces</taxon>
    </lineage>
</organism>
<feature type="transmembrane region" description="Helical" evidence="4">
    <location>
        <begin position="300"/>
        <end position="324"/>
    </location>
</feature>
<feature type="compositionally biased region" description="Low complexity" evidence="3">
    <location>
        <begin position="337"/>
        <end position="346"/>
    </location>
</feature>
<evidence type="ECO:0008006" key="7">
    <source>
        <dbReference type="Google" id="ProtNLM"/>
    </source>
</evidence>
<dbReference type="STRING" id="111015.AXF14_05625"/>
<dbReference type="Proteomes" id="UP000065220">
    <property type="component" value="Chromosome"/>
</dbReference>
<dbReference type="InterPro" id="IPR023365">
    <property type="entry name" value="Sortase_dom-sf"/>
</dbReference>
<dbReference type="SUPFAM" id="SSF63817">
    <property type="entry name" value="Sortase"/>
    <property type="match status" value="1"/>
</dbReference>
<name>A0A0X8JEI4_ACTRD</name>
<evidence type="ECO:0000256" key="2">
    <source>
        <dbReference type="PIRSR" id="PIRSR605754-1"/>
    </source>
</evidence>
<proteinExistence type="predicted"/>
<evidence type="ECO:0000313" key="5">
    <source>
        <dbReference type="EMBL" id="AMD87164.1"/>
    </source>
</evidence>
<gene>
    <name evidence="5" type="ORF">AXF14_05625</name>
</gene>
<feature type="transmembrane region" description="Helical" evidence="4">
    <location>
        <begin position="54"/>
        <end position="75"/>
    </location>
</feature>
<sequence>MSTKATVQPEATDVVVAPGGAGGSGKGHGPTDPRNDPAEPGKGAARRRSRREQILTILPFIMALAGAIVLGYPVVATLHNNTEQQRIADQYQAKQDAAGPDALAAELVGAEKYNSTLESMPILDPWIETERPDSPAYKAYLAELDLDEVMSQIVIPKIHTDLPIYHGTTPDILQKGVGHLFGTSLPVGGAGTHAVLTGHTGLGSATLFDHLTELEKGDVFYVNTAGRSMKYKVTDIRVVLPEETDSLRKVPGEDLVTLITCTPYGINTHRLLVTGTRVPLDPVEAEKEQADATPAPMQTWMIWLICAVVLILVVLAVILLRMLWRRIKRKREEERAAGATAAGSAADDPHAAEADPPAAEPDAPDAPAGEERPTDSSDSSQEPPRTIPE</sequence>
<dbReference type="GO" id="GO:0016787">
    <property type="term" value="F:hydrolase activity"/>
    <property type="evidence" value="ECO:0007669"/>
    <property type="project" value="UniProtKB-KW"/>
</dbReference>
<dbReference type="KEGG" id="ard:AXF14_05625"/>
<dbReference type="EMBL" id="CP014228">
    <property type="protein sequence ID" value="AMD87164.1"/>
    <property type="molecule type" value="Genomic_DNA"/>
</dbReference>
<accession>A0A0X8JEI4</accession>
<keyword evidence="4" id="KW-0812">Transmembrane</keyword>
<dbReference type="NCBIfam" id="NF033745">
    <property type="entry name" value="class_C_sortase"/>
    <property type="match status" value="1"/>
</dbReference>
<feature type="region of interest" description="Disordered" evidence="3">
    <location>
        <begin position="333"/>
        <end position="389"/>
    </location>
</feature>
<keyword evidence="4" id="KW-1133">Transmembrane helix</keyword>
<evidence type="ECO:0000256" key="1">
    <source>
        <dbReference type="ARBA" id="ARBA00022801"/>
    </source>
</evidence>
<dbReference type="AlphaFoldDB" id="A0A0X8JEI4"/>
<keyword evidence="6" id="KW-1185">Reference proteome</keyword>
<feature type="active site" description="Proton donor/acceptor" evidence="2">
    <location>
        <position position="199"/>
    </location>
</feature>
<dbReference type="InterPro" id="IPR005754">
    <property type="entry name" value="Sortase"/>
</dbReference>
<keyword evidence="1" id="KW-0378">Hydrolase</keyword>
<reference evidence="6" key="1">
    <citation type="submission" date="2016-02" db="EMBL/GenBank/DDBJ databases">
        <authorList>
            <person name="Holder M.E."/>
            <person name="Ajami N.J."/>
            <person name="Petrosino J.F."/>
        </authorList>
    </citation>
    <scope>NUCLEOTIDE SEQUENCE [LARGE SCALE GENOMIC DNA]</scope>
    <source>
        <strain evidence="6">CCUG 36733</strain>
    </source>
</reference>